<evidence type="ECO:0000256" key="10">
    <source>
        <dbReference type="ARBA" id="ARBA00030680"/>
    </source>
</evidence>
<dbReference type="GO" id="GO:0004591">
    <property type="term" value="F:oxoglutarate dehydrogenase (succinyl-transferring) activity"/>
    <property type="evidence" value="ECO:0007669"/>
    <property type="project" value="UniProtKB-EC"/>
</dbReference>
<gene>
    <name evidence="12" type="primary">sucA</name>
    <name evidence="12" type="ORF">Cva_01526</name>
</gene>
<dbReference type="PIRSF" id="PIRSF000157">
    <property type="entry name" value="Oxoglu_dh_E1"/>
    <property type="match status" value="1"/>
</dbReference>
<dbReference type="NCBIfam" id="NF008907">
    <property type="entry name" value="PRK12270.1"/>
    <property type="match status" value="1"/>
</dbReference>
<keyword evidence="13" id="KW-1185">Reference proteome</keyword>
<comment type="subunit">
    <text evidence="4">Homodimer. Part of the 2-oxoglutarate dehydrogenase (OGDH) complex composed of E1 (2-oxoglutarate dehydrogenase), E2 (dihydrolipoamide succinyltransferase) and E3 (dihydrolipoamide dehydrogenase); the complex contains multiple copies of the three enzymatic components (E1, E2 and E3).</text>
</comment>
<evidence type="ECO:0000256" key="8">
    <source>
        <dbReference type="ARBA" id="ARBA00023052"/>
    </source>
</evidence>
<comment type="similarity">
    <text evidence="3">Belongs to the alpha-ketoglutarate dehydrogenase family.</text>
</comment>
<feature type="domain" description="Transketolase-like pyrimidine-binding" evidence="11">
    <location>
        <begin position="590"/>
        <end position="783"/>
    </location>
</feature>
<dbReference type="NCBIfam" id="TIGR00239">
    <property type="entry name" value="2oxo_dh_E1"/>
    <property type="match status" value="1"/>
</dbReference>
<evidence type="ECO:0000313" key="13">
    <source>
        <dbReference type="Proteomes" id="UP000036771"/>
    </source>
</evidence>
<dbReference type="GO" id="GO:0006096">
    <property type="term" value="P:glycolytic process"/>
    <property type="evidence" value="ECO:0007669"/>
    <property type="project" value="UniProtKB-KW"/>
</dbReference>
<dbReference type="CDD" id="cd02016">
    <property type="entry name" value="TPP_E1_OGDC_like"/>
    <property type="match status" value="1"/>
</dbReference>
<dbReference type="GO" id="GO:0045252">
    <property type="term" value="C:oxoglutarate dehydrogenase complex"/>
    <property type="evidence" value="ECO:0007669"/>
    <property type="project" value="TreeGrafter"/>
</dbReference>
<dbReference type="FunFam" id="3.40.50.12470:FF:000003">
    <property type="entry name" value="2-oxoglutarate dehydrogenase E1 component"/>
    <property type="match status" value="1"/>
</dbReference>
<dbReference type="InterPro" id="IPR001017">
    <property type="entry name" value="DH_E1"/>
</dbReference>
<accession>A0A0K8MEA4</accession>
<evidence type="ECO:0000256" key="7">
    <source>
        <dbReference type="ARBA" id="ARBA00023002"/>
    </source>
</evidence>
<dbReference type="InterPro" id="IPR042179">
    <property type="entry name" value="KGD_C_sf"/>
</dbReference>
<dbReference type="GO" id="GO:0006099">
    <property type="term" value="P:tricarboxylic acid cycle"/>
    <property type="evidence" value="ECO:0007669"/>
    <property type="project" value="TreeGrafter"/>
</dbReference>
<dbReference type="GO" id="GO:0005829">
    <property type="term" value="C:cytosol"/>
    <property type="evidence" value="ECO:0007669"/>
    <property type="project" value="TreeGrafter"/>
</dbReference>
<evidence type="ECO:0000259" key="11">
    <source>
        <dbReference type="SMART" id="SM00861"/>
    </source>
</evidence>
<dbReference type="Pfam" id="PF16078">
    <property type="entry name" value="2-oxogl_dehyd_N"/>
    <property type="match status" value="1"/>
</dbReference>
<evidence type="ECO:0000256" key="5">
    <source>
        <dbReference type="ARBA" id="ARBA00012280"/>
    </source>
</evidence>
<dbReference type="Gene3D" id="3.40.50.12470">
    <property type="match status" value="1"/>
</dbReference>
<name>A0A0K8MEA4_9PROT</name>
<dbReference type="Gene3D" id="3.40.50.11610">
    <property type="entry name" value="Multifunctional 2-oxoglutarate metabolism enzyme, C-terminal domain"/>
    <property type="match status" value="1"/>
</dbReference>
<dbReference type="NCBIfam" id="NF006914">
    <property type="entry name" value="PRK09404.1"/>
    <property type="match status" value="1"/>
</dbReference>
<dbReference type="STRING" id="1629334.Cva_01526"/>
<dbReference type="Gene3D" id="1.10.287.1150">
    <property type="entry name" value="TPP helical domain"/>
    <property type="match status" value="1"/>
</dbReference>
<dbReference type="AlphaFoldDB" id="A0A0K8MEA4"/>
<dbReference type="InterPro" id="IPR005475">
    <property type="entry name" value="Transketolase-like_Pyr-bd"/>
</dbReference>
<dbReference type="InterPro" id="IPR031717">
    <property type="entry name" value="ODO-1/KGD_C"/>
</dbReference>
<comment type="caution">
    <text evidence="12">The sequence shown here is derived from an EMBL/GenBank/DDBJ whole genome shotgun (WGS) entry which is preliminary data.</text>
</comment>
<dbReference type="PANTHER" id="PTHR23152:SF4">
    <property type="entry name" value="2-OXOADIPATE DEHYDROGENASE COMPLEX COMPONENT E1"/>
    <property type="match status" value="1"/>
</dbReference>
<dbReference type="InterPro" id="IPR011603">
    <property type="entry name" value="2oxoglutarate_DH_E1"/>
</dbReference>
<protein>
    <recommendedName>
        <fullName evidence="6">2-oxoglutarate dehydrogenase E1 component</fullName>
        <ecNumber evidence="5">1.2.4.2</ecNumber>
    </recommendedName>
    <alternativeName>
        <fullName evidence="10">Alpha-ketoglutarate dehydrogenase</fullName>
    </alternativeName>
</protein>
<dbReference type="Proteomes" id="UP000036771">
    <property type="component" value="Unassembled WGS sequence"/>
</dbReference>
<dbReference type="PANTHER" id="PTHR23152">
    <property type="entry name" value="2-OXOGLUTARATE DEHYDROGENASE"/>
    <property type="match status" value="1"/>
</dbReference>
<comment type="cofactor">
    <cofactor evidence="1">
        <name>thiamine diphosphate</name>
        <dbReference type="ChEBI" id="CHEBI:58937"/>
    </cofactor>
</comment>
<proteinExistence type="inferred from homology"/>
<dbReference type="EMBL" id="BBVC01000098">
    <property type="protein sequence ID" value="GAO98856.1"/>
    <property type="molecule type" value="Genomic_DNA"/>
</dbReference>
<organism evidence="12 13">
    <name type="scientific">Caedimonas varicaedens</name>
    <dbReference type="NCBI Taxonomy" id="1629334"/>
    <lineage>
        <taxon>Bacteria</taxon>
        <taxon>Pseudomonadati</taxon>
        <taxon>Pseudomonadota</taxon>
        <taxon>Alphaproteobacteria</taxon>
        <taxon>Holosporales</taxon>
        <taxon>Caedimonadaceae</taxon>
        <taxon>Caedimonas</taxon>
    </lineage>
</organism>
<evidence type="ECO:0000256" key="1">
    <source>
        <dbReference type="ARBA" id="ARBA00001964"/>
    </source>
</evidence>
<evidence type="ECO:0000256" key="4">
    <source>
        <dbReference type="ARBA" id="ARBA00011301"/>
    </source>
</evidence>
<dbReference type="Pfam" id="PF16870">
    <property type="entry name" value="OxoGdeHyase_C"/>
    <property type="match status" value="1"/>
</dbReference>
<dbReference type="EC" id="1.2.4.2" evidence="5"/>
<dbReference type="GO" id="GO:0030976">
    <property type="term" value="F:thiamine pyrophosphate binding"/>
    <property type="evidence" value="ECO:0007669"/>
    <property type="project" value="InterPro"/>
</dbReference>
<keyword evidence="9" id="KW-0324">Glycolysis</keyword>
<dbReference type="Gene3D" id="3.40.50.970">
    <property type="match status" value="1"/>
</dbReference>
<keyword evidence="7" id="KW-0560">Oxidoreductase</keyword>
<sequence>MVQKLEETSFLAGANAAFIEALYEDYLRDPQSVDKSWNRFFSDLGANDLQSLQQSLQARQPVWESQPLQKKTSGSQELSNILDAIRALQLIRAYRVRGHLKARLDPLKLTAPAHYAELEPSYYGFTEQDYDRPIFINGMLGLQWATLREILVCLEKYYCGSIGIEYLHIQNPDEKNWLEQQIEAYEGSLPQEQKLAVLHSLSRASTFEKFLQVKFPGAKRFGLEGGEAMIPALEEILTSSGQLGVREVVIGMAHRGRLNVLTNILGKPARAILSKFQGNEEDSMQMQGSGDVKYHLGSSADQKFGGIILHLSLTSNPSHLEAVNPVVMGKVRAKQTRRGDTERLEVLGLLIHGDAALAGQGLVSETLDLSDLRGYKTGGTIHFVINNQIGFTTSPIYSRSSAYCTDIGKKIQAPIFHVNGDDPEAVLYIARIAAQYRARFKRDVFIDMVCYRRHGHNEMDEPSFTQPQMYKAIQKKLPLYQLYSEKLVQQGIIPAETPKKIAQSLEEELQSEFIATESYKDHKEDWLEGAWTGLQGRYNPWDQPVTGVSLDVLNEVGETLTHIPQGFTLHPRLTRVMQAKQEIFRSQEKIDWATAEALAFGTLLCEGYAIRLSGQDSGRGTFSQRHAVLVDQETGTPYIPLNNIRVSQEEIDVVDSPLSEAGVLGFEHGYSLADPRSLVLWEAQFGDFANGAQVIIDQFISAGEAKWLRLSGLVMLLPHGYEGQGPEHSSGRLERYLQLCAEDNMQVANCSTPANYFHILRRQMLRQTRKPLIIMTPKSLLRHRLAVSSLQEMGTETQFLPVYNEVSPHVDSAHVKRVILCSGKVYYDLYEKREEANIRDIVILRLEQFYPFPEDILKQYLSRYLQAEMIWCQEEPANMGAWTFIDRRLENVLRAIGAAYLRPVYVGRLASASTATGLHDRHEREQELLIAQALKLAL</sequence>
<dbReference type="OrthoDB" id="9759785at2"/>
<keyword evidence="8" id="KW-0786">Thiamine pyrophosphate</keyword>
<evidence type="ECO:0000256" key="6">
    <source>
        <dbReference type="ARBA" id="ARBA00013321"/>
    </source>
</evidence>
<dbReference type="InterPro" id="IPR032106">
    <property type="entry name" value="2-oxogl_dehyd_N"/>
</dbReference>
<dbReference type="SUPFAM" id="SSF52518">
    <property type="entry name" value="Thiamin diphosphate-binding fold (THDP-binding)"/>
    <property type="match status" value="2"/>
</dbReference>
<evidence type="ECO:0000256" key="9">
    <source>
        <dbReference type="ARBA" id="ARBA00023152"/>
    </source>
</evidence>
<reference evidence="12 13" key="1">
    <citation type="submission" date="2015-03" db="EMBL/GenBank/DDBJ databases">
        <title>Caedibacter varicaedens, whole genome shotgun sequence.</title>
        <authorList>
            <person name="Suzuki H."/>
            <person name="Dapper A.L."/>
            <person name="Gibson A.K."/>
            <person name="Jackson C."/>
            <person name="Lee H."/>
            <person name="Pejaver V.R."/>
            <person name="Doak T."/>
            <person name="Lynch M."/>
        </authorList>
    </citation>
    <scope>NUCLEOTIDE SEQUENCE [LARGE SCALE GENOMIC DNA]</scope>
</reference>
<comment type="function">
    <text evidence="2">E1 component of the 2-oxoglutarate dehydrogenase (OGDH) complex which catalyzes the decarboxylation of 2-oxoglutarate, the first step in the conversion of 2-oxoglutarate to succinyl-CoA and CO(2).</text>
</comment>
<dbReference type="Pfam" id="PF00676">
    <property type="entry name" value="E1_dh"/>
    <property type="match status" value="1"/>
</dbReference>
<dbReference type="InterPro" id="IPR029061">
    <property type="entry name" value="THDP-binding"/>
</dbReference>
<evidence type="ECO:0000256" key="2">
    <source>
        <dbReference type="ARBA" id="ARBA00003906"/>
    </source>
</evidence>
<evidence type="ECO:0000256" key="3">
    <source>
        <dbReference type="ARBA" id="ARBA00006936"/>
    </source>
</evidence>
<dbReference type="Pfam" id="PF02779">
    <property type="entry name" value="Transket_pyr"/>
    <property type="match status" value="1"/>
</dbReference>
<dbReference type="SMART" id="SM00861">
    <property type="entry name" value="Transket_pyr"/>
    <property type="match status" value="1"/>
</dbReference>
<evidence type="ECO:0000313" key="12">
    <source>
        <dbReference type="EMBL" id="GAO98856.1"/>
    </source>
</evidence>